<evidence type="ECO:0000313" key="10">
    <source>
        <dbReference type="Proteomes" id="UP000321726"/>
    </source>
</evidence>
<organism evidence="8 9">
    <name type="scientific">Halomonas cupida</name>
    <dbReference type="NCBI Taxonomy" id="44933"/>
    <lineage>
        <taxon>Bacteria</taxon>
        <taxon>Pseudomonadati</taxon>
        <taxon>Pseudomonadota</taxon>
        <taxon>Gammaproteobacteria</taxon>
        <taxon>Oceanospirillales</taxon>
        <taxon>Halomonadaceae</taxon>
        <taxon>Halomonas</taxon>
    </lineage>
</organism>
<evidence type="ECO:0000256" key="3">
    <source>
        <dbReference type="ARBA" id="ARBA00022989"/>
    </source>
</evidence>
<evidence type="ECO:0000259" key="6">
    <source>
        <dbReference type="Pfam" id="PF04357"/>
    </source>
</evidence>
<dbReference type="EMBL" id="BJXU01000002">
    <property type="protein sequence ID" value="GEN22084.1"/>
    <property type="molecule type" value="Genomic_DNA"/>
</dbReference>
<evidence type="ECO:0000256" key="2">
    <source>
        <dbReference type="ARBA" id="ARBA00022692"/>
    </source>
</evidence>
<dbReference type="GO" id="GO:0009306">
    <property type="term" value="P:protein secretion"/>
    <property type="evidence" value="ECO:0007669"/>
    <property type="project" value="InterPro"/>
</dbReference>
<dbReference type="RefSeq" id="WP_073433683.1">
    <property type="nucleotide sequence ID" value="NZ_BJXU01000002.1"/>
</dbReference>
<keyword evidence="4" id="KW-0472">Membrane</keyword>
<protein>
    <submittedName>
        <fullName evidence="7">DUF490 domain-containing protein</fullName>
    </submittedName>
    <submittedName>
        <fullName evidence="8">Translocation and assembly module TamB</fullName>
    </submittedName>
</protein>
<dbReference type="OrthoDB" id="5555605at2"/>
<dbReference type="PANTHER" id="PTHR36985:SF1">
    <property type="entry name" value="TRANSLOCATION AND ASSEMBLY MODULE SUBUNIT TAMB"/>
    <property type="match status" value="1"/>
</dbReference>
<evidence type="ECO:0000256" key="1">
    <source>
        <dbReference type="ARBA" id="ARBA00004167"/>
    </source>
</evidence>
<keyword evidence="10" id="KW-1185">Reference proteome</keyword>
<dbReference type="Proteomes" id="UP000321726">
    <property type="component" value="Unassembled WGS sequence"/>
</dbReference>
<dbReference type="GO" id="GO:0005886">
    <property type="term" value="C:plasma membrane"/>
    <property type="evidence" value="ECO:0007669"/>
    <property type="project" value="InterPro"/>
</dbReference>
<dbReference type="InterPro" id="IPR007452">
    <property type="entry name" value="TamB_C"/>
</dbReference>
<feature type="region of interest" description="Disordered" evidence="5">
    <location>
        <begin position="113"/>
        <end position="133"/>
    </location>
</feature>
<feature type="domain" description="Translocation and assembly module TamB C-terminal" evidence="6">
    <location>
        <begin position="990"/>
        <end position="1347"/>
    </location>
</feature>
<comment type="subcellular location">
    <subcellularLocation>
        <location evidence="1">Membrane</location>
        <topology evidence="1">Single-pass membrane protein</topology>
    </subcellularLocation>
</comment>
<evidence type="ECO:0000313" key="9">
    <source>
        <dbReference type="Proteomes" id="UP000184123"/>
    </source>
</evidence>
<dbReference type="PANTHER" id="PTHR36985">
    <property type="entry name" value="TRANSLOCATION AND ASSEMBLY MODULE SUBUNIT TAMB"/>
    <property type="match status" value="1"/>
</dbReference>
<accession>A0A1M7BAB6</accession>
<feature type="compositionally biased region" description="Acidic residues" evidence="5">
    <location>
        <begin position="401"/>
        <end position="422"/>
    </location>
</feature>
<sequence>MKTGRFAWAVIRLVIFLPLWLLGLALLLIGLVLSPWGTRVALDQGENLGLLEYESVEGAPLDSMELTGFRLELGSTRVVVDELSLAWAEDCLLDGRLCLDRLAVTGADVRIGASEAEDEPPAEEPPAAGGLPDVDLPFPMEIREVSVNDAAVYLDDGTRLAWQSFTTGAIAETDTIKVQPTRLAGLRVTLPLTPGAMLALSASEHDGPVVNAQAIDAALDVGSPVPVEVQGLATRPLQERDRIQLPEITLPLAVEVPELVVEDAAVVQGSKEYGVERLNLSLNGKGQTVTIEPLAVSAVEADARLQANVTLSGDYPLDALLEADLYLPNRFPALDGERVELQLSGNMAALQVNLDLTGPVEARLDAQLDTLAPTLPFEASFSSPHLQWPLEGMKVGAPAPEENDEGKEVGDDGESPSTDDGESPSTTAEQQPWIARDIDIQTSGSLIDHRIQLALNLEGPQLPATQIELEGGGDFNHFRWSPLSMSMEAGQLLTEGEVSWGEGVDVQASLTLDSVNPAPFVEGLEGDLNGQAEVAFRQTEDGWELDVPLLDISGTLDERQLALTGELSGNSDMQWDIRNVDFRQGENHINLAGLISESRLDIDGRLNLPNMAALYPGLTGSLSGDIAAGGSLKAPQLDVSLEGSGTGFEDNRVGQLDLTARVAGLEDPELDVRLDASAIEAGGQQFNSVDLDLSGRLSNHRLELQVDGSEDGPLNSLQLALDGAMNAARDRYRGTLSPLQVVLPQGTIELDQPLTFAANLNQSAVTAEPFCLRREQGGNICVTEPLEASADNGRVALAINELPMDLVNESLPEGWSIDGDTQAQFTAGWSAGGSRWQAEADLGSDISVTGVDAYGKEWTVPATTLSLQVDASEARVNTDLDLALADSGNLGLELVVDDPLGTGALSGQLSLDDIRLAPYRPLAVGLDQLEGAINGDITIAGTSSAPDLSGNINLSGLRVHGSDIPVAVTDGNLDIRLAGERADISGYVNAEQGRLNIDGDASWPDGSWEANVALSAVQDPLLATMPAFGRIKLAPDLTISANPSRLRVRGEVTIPWARLEVGQVPPSAVSPSGDEIIITREMDEAAREAEEAAAEAEPGASTAEAMADAGMAIDIRIKLILGRDVQLSAYGLETELGGTLEVIQSDGPLELYGEVNLIDGRFRAYGQDLHIREGNIVFGGAPGQPLLDFEAIRNPANTADGVIAGLRVTGVASQPDLEIFSEPSMDETRALSYVLTGRSPEDGGGGGSGALTSALIGITLGKTGGAVGALGESFGIQDLSLDTAGSGEDSQVVVSGRLTDRLEVGYGVGVFSPIAELTLTYQLWRDLYLEAVSGAAQAVDLIYSFSFPGDPPEVQ</sequence>
<dbReference type="Proteomes" id="UP000184123">
    <property type="component" value="Unassembled WGS sequence"/>
</dbReference>
<proteinExistence type="predicted"/>
<feature type="region of interest" description="Disordered" evidence="5">
    <location>
        <begin position="394"/>
        <end position="435"/>
    </location>
</feature>
<keyword evidence="2" id="KW-0812">Transmembrane</keyword>
<gene>
    <name evidence="7" type="ORF">HCU01_00330</name>
    <name evidence="8" type="ORF">SAMN05660971_00817</name>
</gene>
<name>A0A1M7BAB6_9GAMM</name>
<evidence type="ECO:0000256" key="5">
    <source>
        <dbReference type="SAM" id="MobiDB-lite"/>
    </source>
</evidence>
<reference evidence="8 9" key="1">
    <citation type="submission" date="2016-11" db="EMBL/GenBank/DDBJ databases">
        <authorList>
            <person name="Jaros S."/>
            <person name="Januszkiewicz K."/>
            <person name="Wedrychowicz H."/>
        </authorList>
    </citation>
    <scope>NUCLEOTIDE SEQUENCE [LARGE SCALE GENOMIC DNA]</scope>
    <source>
        <strain evidence="8 9">DSM 4740</strain>
    </source>
</reference>
<dbReference type="GO" id="GO:0097347">
    <property type="term" value="C:TAM protein secretion complex"/>
    <property type="evidence" value="ECO:0007669"/>
    <property type="project" value="TreeGrafter"/>
</dbReference>
<dbReference type="EMBL" id="FRCA01000001">
    <property type="protein sequence ID" value="SHL51893.1"/>
    <property type="molecule type" value="Genomic_DNA"/>
</dbReference>
<dbReference type="STRING" id="44933.SAMN05660971_00817"/>
<evidence type="ECO:0000313" key="8">
    <source>
        <dbReference type="EMBL" id="SHL51893.1"/>
    </source>
</evidence>
<evidence type="ECO:0000313" key="7">
    <source>
        <dbReference type="EMBL" id="GEN22084.1"/>
    </source>
</evidence>
<reference evidence="7 10" key="2">
    <citation type="submission" date="2019-07" db="EMBL/GenBank/DDBJ databases">
        <title>Whole genome shotgun sequence of Halomonas cupida NBRC 102219.</title>
        <authorList>
            <person name="Hosoyama A."/>
            <person name="Uohara A."/>
            <person name="Ohji S."/>
            <person name="Ichikawa N."/>
        </authorList>
    </citation>
    <scope>NUCLEOTIDE SEQUENCE [LARGE SCALE GENOMIC DNA]</scope>
    <source>
        <strain evidence="7 10">NBRC 102219</strain>
    </source>
</reference>
<dbReference type="Pfam" id="PF04357">
    <property type="entry name" value="TamB"/>
    <property type="match status" value="1"/>
</dbReference>
<evidence type="ECO:0000256" key="4">
    <source>
        <dbReference type="ARBA" id="ARBA00023136"/>
    </source>
</evidence>
<keyword evidence="3" id="KW-1133">Transmembrane helix</keyword>